<protein>
    <submittedName>
        <fullName evidence="2 3">Uncharacterized protein LOC106551331</fullName>
    </submittedName>
</protein>
<accession>A0A6I9YKY6</accession>
<evidence type="ECO:0000313" key="2">
    <source>
        <dbReference type="RefSeq" id="XP_013924896.1"/>
    </source>
</evidence>
<evidence type="ECO:0000313" key="3">
    <source>
        <dbReference type="RefSeq" id="XP_013924897.1"/>
    </source>
</evidence>
<dbReference type="AlphaFoldDB" id="A0A6I9YKY6"/>
<dbReference type="Proteomes" id="UP000504617">
    <property type="component" value="Unplaced"/>
</dbReference>
<proteinExistence type="predicted"/>
<evidence type="ECO:0000313" key="4">
    <source>
        <dbReference type="RefSeq" id="XP_013924898.1"/>
    </source>
</evidence>
<reference evidence="2 3" key="1">
    <citation type="submission" date="2025-04" db="UniProtKB">
        <authorList>
            <consortium name="RefSeq"/>
        </authorList>
    </citation>
    <scope>IDENTIFICATION</scope>
    <source>
        <tissue evidence="2 3">Skeletal muscle</tissue>
    </source>
</reference>
<gene>
    <name evidence="2 3 4 5" type="primary">LOC106551331</name>
</gene>
<keyword evidence="1" id="KW-1185">Reference proteome</keyword>
<dbReference type="KEGG" id="tsr:106551331"/>
<dbReference type="RefSeq" id="XP_013924898.1">
    <property type="nucleotide sequence ID" value="XM_014069423.1"/>
</dbReference>
<organism evidence="1 3">
    <name type="scientific">Thamnophis sirtalis</name>
    <dbReference type="NCBI Taxonomy" id="35019"/>
    <lineage>
        <taxon>Eukaryota</taxon>
        <taxon>Metazoa</taxon>
        <taxon>Chordata</taxon>
        <taxon>Craniata</taxon>
        <taxon>Vertebrata</taxon>
        <taxon>Euteleostomi</taxon>
        <taxon>Lepidosauria</taxon>
        <taxon>Squamata</taxon>
        <taxon>Bifurcata</taxon>
        <taxon>Unidentata</taxon>
        <taxon>Episquamata</taxon>
        <taxon>Toxicofera</taxon>
        <taxon>Serpentes</taxon>
        <taxon>Colubroidea</taxon>
        <taxon>Colubridae</taxon>
        <taxon>Natricinae</taxon>
        <taxon>Thamnophis</taxon>
    </lineage>
</organism>
<dbReference type="OrthoDB" id="9420366at2759"/>
<dbReference type="RefSeq" id="XP_013924896.1">
    <property type="nucleotide sequence ID" value="XM_014069421.1"/>
</dbReference>
<evidence type="ECO:0000313" key="5">
    <source>
        <dbReference type="RefSeq" id="XP_013924899.1"/>
    </source>
</evidence>
<evidence type="ECO:0000313" key="1">
    <source>
        <dbReference type="Proteomes" id="UP000504617"/>
    </source>
</evidence>
<dbReference type="RefSeq" id="XP_013924899.1">
    <property type="nucleotide sequence ID" value="XM_014069424.1"/>
</dbReference>
<dbReference type="RefSeq" id="XP_013924897.1">
    <property type="nucleotide sequence ID" value="XM_014069422.1"/>
</dbReference>
<sequence length="432" mass="49434">MAIILSFFKKQKLLSKTHRLDIDSLNEVKNKWKNLGMDEGMGKCFKEVMKNFPNEPSWVMKNAQMVLKGDDGKVLSFASGKKEWKINVSAGDYKYHVKAPSKSGYLARLRSRLQPLSTGHLEKVKRDLETFGPLTQVEKSCFELVLQRFPQKPSQIQNNAQIKFSFDMDGENVEYVFISGEGDYKLDVTHSNGQPQYRELHTSLGNKLENFSCSLQTLDVGNLRGIKSELAQLDLLTDSLKSCFNILVDKLPEYPGINKNLQIDFTCYEQGLSVNSEDWKIIAQCKDGKVDFNFESQTWDMFLKQNFYPCKTHELTVEKLEGMRTKVRNLLGVPQSVHDRINKALDTFRKEISCLQKNARLIIRCDQGEMVFKSGKGENIIDTFNTGGVIHCKIYRTLAITILMFIWRLPKHIPDILTAVRFLLPCLGCPVH</sequence>
<dbReference type="GeneID" id="106551331"/>
<name>A0A6I9YKY6_9SAUR</name>